<proteinExistence type="predicted"/>
<name>A0A392VZQ6_9FABA</name>
<comment type="caution">
    <text evidence="1">The sequence shown here is derived from an EMBL/GenBank/DDBJ whole genome shotgun (WGS) entry which is preliminary data.</text>
</comment>
<dbReference type="AlphaFoldDB" id="A0A392VZQ6"/>
<reference evidence="1 2" key="1">
    <citation type="journal article" date="2018" name="Front. Plant Sci.">
        <title>Red Clover (Trifolium pratense) and Zigzag Clover (T. medium) - A Picture of Genomic Similarities and Differences.</title>
        <authorList>
            <person name="Dluhosova J."/>
            <person name="Istvanek J."/>
            <person name="Nedelnik J."/>
            <person name="Repkova J."/>
        </authorList>
    </citation>
    <scope>NUCLEOTIDE SEQUENCE [LARGE SCALE GENOMIC DNA]</scope>
    <source>
        <strain evidence="2">cv. 10/8</strain>
        <tissue evidence="1">Leaf</tissue>
    </source>
</reference>
<accession>A0A392VZQ6</accession>
<evidence type="ECO:0000313" key="1">
    <source>
        <dbReference type="EMBL" id="MCI92471.1"/>
    </source>
</evidence>
<evidence type="ECO:0000313" key="2">
    <source>
        <dbReference type="Proteomes" id="UP000265520"/>
    </source>
</evidence>
<protein>
    <submittedName>
        <fullName evidence="1">Uncharacterized protein</fullName>
    </submittedName>
</protein>
<sequence>MPLILLIASTIQTLVIT</sequence>
<dbReference type="Proteomes" id="UP000265520">
    <property type="component" value="Unassembled WGS sequence"/>
</dbReference>
<dbReference type="EMBL" id="LXQA011302065">
    <property type="protein sequence ID" value="MCI92471.1"/>
    <property type="molecule type" value="Genomic_DNA"/>
</dbReference>
<organism evidence="1 2">
    <name type="scientific">Trifolium medium</name>
    <dbReference type="NCBI Taxonomy" id="97028"/>
    <lineage>
        <taxon>Eukaryota</taxon>
        <taxon>Viridiplantae</taxon>
        <taxon>Streptophyta</taxon>
        <taxon>Embryophyta</taxon>
        <taxon>Tracheophyta</taxon>
        <taxon>Spermatophyta</taxon>
        <taxon>Magnoliopsida</taxon>
        <taxon>eudicotyledons</taxon>
        <taxon>Gunneridae</taxon>
        <taxon>Pentapetalae</taxon>
        <taxon>rosids</taxon>
        <taxon>fabids</taxon>
        <taxon>Fabales</taxon>
        <taxon>Fabaceae</taxon>
        <taxon>Papilionoideae</taxon>
        <taxon>50 kb inversion clade</taxon>
        <taxon>NPAAA clade</taxon>
        <taxon>Hologalegina</taxon>
        <taxon>IRL clade</taxon>
        <taxon>Trifolieae</taxon>
        <taxon>Trifolium</taxon>
    </lineage>
</organism>
<feature type="non-terminal residue" evidence="1">
    <location>
        <position position="17"/>
    </location>
</feature>
<keyword evidence="2" id="KW-1185">Reference proteome</keyword>